<dbReference type="EMBL" id="JAAOLE020000001">
    <property type="protein sequence ID" value="NVI47245.1"/>
    <property type="molecule type" value="Genomic_DNA"/>
</dbReference>
<dbReference type="PANTHER" id="PTHR36919">
    <property type="entry name" value="BLR1215 PROTEIN"/>
    <property type="match status" value="1"/>
</dbReference>
<dbReference type="PANTHER" id="PTHR36919:SF3">
    <property type="entry name" value="BLL5882 PROTEIN"/>
    <property type="match status" value="1"/>
</dbReference>
<reference evidence="4" key="3">
    <citation type="submission" date="2024-03" db="EMBL/GenBank/DDBJ databases">
        <authorList>
            <person name="Bromfield E.S.P."/>
            <person name="Cloutier S."/>
        </authorList>
    </citation>
    <scope>NUCLEOTIDE SEQUENCE</scope>
    <source>
        <strain evidence="4">5S5</strain>
    </source>
</reference>
<dbReference type="Pfam" id="PF09917">
    <property type="entry name" value="DUF2147"/>
    <property type="match status" value="1"/>
</dbReference>
<dbReference type="EMBL" id="CP147711">
    <property type="protein sequence ID" value="WXC84291.1"/>
    <property type="molecule type" value="Genomic_DNA"/>
</dbReference>
<organism evidence="3">
    <name type="scientific">Bradyrhizobium septentrionale</name>
    <dbReference type="NCBI Taxonomy" id="1404411"/>
    <lineage>
        <taxon>Bacteria</taxon>
        <taxon>Pseudomonadati</taxon>
        <taxon>Pseudomonadota</taxon>
        <taxon>Alphaproteobacteria</taxon>
        <taxon>Hyphomicrobiales</taxon>
        <taxon>Nitrobacteraceae</taxon>
        <taxon>Bradyrhizobium</taxon>
    </lineage>
</organism>
<dbReference type="Gene3D" id="2.40.128.520">
    <property type="match status" value="1"/>
</dbReference>
<evidence type="ECO:0000313" key="4">
    <source>
        <dbReference type="EMBL" id="WXC84291.1"/>
    </source>
</evidence>
<dbReference type="Proteomes" id="UP001432046">
    <property type="component" value="Chromosome"/>
</dbReference>
<feature type="chain" id="PRO_5036893241" evidence="1">
    <location>
        <begin position="29"/>
        <end position="191"/>
    </location>
</feature>
<evidence type="ECO:0000313" key="3">
    <source>
        <dbReference type="EMBL" id="NVI47245.1"/>
    </source>
</evidence>
<reference evidence="4" key="2">
    <citation type="journal article" date="2021" name="Int. J. Syst. Evol. Microbiol.">
        <title>Bradyrhizobium septentrionale sp. nov. (sv. septentrionale) and Bradyrhizobium quebecense sp. nov. (sv. septentrionale) associated with legumes native to Canada possess rearranged symbiosis genes and numerous insertion sequences.</title>
        <authorList>
            <person name="Bromfield E.S.P."/>
            <person name="Cloutier S."/>
        </authorList>
    </citation>
    <scope>NUCLEOTIDE SEQUENCE</scope>
    <source>
        <strain evidence="4">5S5</strain>
    </source>
</reference>
<evidence type="ECO:0000256" key="1">
    <source>
        <dbReference type="SAM" id="SignalP"/>
    </source>
</evidence>
<feature type="signal peptide" evidence="1">
    <location>
        <begin position="1"/>
        <end position="28"/>
    </location>
</feature>
<gene>
    <name evidence="3" type="ORF">HAP48_030670</name>
    <name evidence="4" type="ORF">WDK88_15465</name>
</gene>
<keyword evidence="1" id="KW-0732">Signal</keyword>
<proteinExistence type="predicted"/>
<sequence>MRNTLTRLRLILAIAAAFVLAAPLSARAADPSSAAGLWQKLVDGKPDGWFLVIDHNGIFEGVIAKIFSDPDDPPNPICSKCTDDRKNAPWLGLSFIRDMKRDGLKYENGNVLDPRDGKIYKAKMSLSADGQTLTMRGYLGISLFGKDEVWTRLPDTAIAQLDPAIVAKYLPAQAAAVKPPPPPPPQPLKKR</sequence>
<evidence type="ECO:0000259" key="2">
    <source>
        <dbReference type="Pfam" id="PF09917"/>
    </source>
</evidence>
<dbReference type="RefSeq" id="WP_166207391.1">
    <property type="nucleotide sequence ID" value="NZ_CP088285.1"/>
</dbReference>
<dbReference type="InterPro" id="IPR019223">
    <property type="entry name" value="DUF2147"/>
</dbReference>
<accession>A0A973W4Z6</accession>
<reference evidence="3" key="1">
    <citation type="submission" date="2020-06" db="EMBL/GenBank/DDBJ databases">
        <title>Whole Genome Sequence of Bradyrhizobium sp. Strain 1S1.</title>
        <authorList>
            <person name="Bromfield E.S.P."/>
            <person name="Cloutier S."/>
        </authorList>
    </citation>
    <scope>NUCLEOTIDE SEQUENCE [LARGE SCALE GENOMIC DNA]</scope>
    <source>
        <strain evidence="3">1S1</strain>
    </source>
</reference>
<protein>
    <submittedName>
        <fullName evidence="3">DUF2147 domain-containing protein</fullName>
    </submittedName>
</protein>
<name>A0A973W4Z6_9BRAD</name>
<feature type="domain" description="DUF2147" evidence="2">
    <location>
        <begin position="36"/>
        <end position="152"/>
    </location>
</feature>
<keyword evidence="5" id="KW-1185">Reference proteome</keyword>
<evidence type="ECO:0000313" key="5">
    <source>
        <dbReference type="Proteomes" id="UP001432046"/>
    </source>
</evidence>
<dbReference type="AlphaFoldDB" id="A0A973W4Z6"/>